<dbReference type="Gene3D" id="2.40.50.1020">
    <property type="entry name" value="LytTr DNA-binding domain"/>
    <property type="match status" value="1"/>
</dbReference>
<name>A0A1H9U5I4_9BACI</name>
<dbReference type="Proteomes" id="UP000199687">
    <property type="component" value="Unassembled WGS sequence"/>
</dbReference>
<keyword evidence="3" id="KW-1185">Reference proteome</keyword>
<evidence type="ECO:0000313" key="2">
    <source>
        <dbReference type="EMBL" id="SES04498.1"/>
    </source>
</evidence>
<protein>
    <submittedName>
        <fullName evidence="2">Transcriptional regulator, LytTR family</fullName>
    </submittedName>
</protein>
<organism evidence="2 3">
    <name type="scientific">Gracilibacillus ureilyticus</name>
    <dbReference type="NCBI Taxonomy" id="531814"/>
    <lineage>
        <taxon>Bacteria</taxon>
        <taxon>Bacillati</taxon>
        <taxon>Bacillota</taxon>
        <taxon>Bacilli</taxon>
        <taxon>Bacillales</taxon>
        <taxon>Bacillaceae</taxon>
        <taxon>Gracilibacillus</taxon>
    </lineage>
</organism>
<reference evidence="2 3" key="1">
    <citation type="submission" date="2016-10" db="EMBL/GenBank/DDBJ databases">
        <authorList>
            <person name="de Groot N.N."/>
        </authorList>
    </citation>
    <scope>NUCLEOTIDE SEQUENCE [LARGE SCALE GENOMIC DNA]</scope>
    <source>
        <strain evidence="2 3">CGMCC 1.7727</strain>
    </source>
</reference>
<dbReference type="GO" id="GO:0003677">
    <property type="term" value="F:DNA binding"/>
    <property type="evidence" value="ECO:0007669"/>
    <property type="project" value="InterPro"/>
</dbReference>
<evidence type="ECO:0000313" key="3">
    <source>
        <dbReference type="Proteomes" id="UP000199687"/>
    </source>
</evidence>
<dbReference type="InterPro" id="IPR046947">
    <property type="entry name" value="LytR-like"/>
</dbReference>
<dbReference type="OrthoDB" id="2854729at2"/>
<dbReference type="AlphaFoldDB" id="A0A1H9U5I4"/>
<dbReference type="GO" id="GO:0000156">
    <property type="term" value="F:phosphorelay response regulator activity"/>
    <property type="evidence" value="ECO:0007669"/>
    <property type="project" value="InterPro"/>
</dbReference>
<feature type="domain" description="HTH LytTR-type" evidence="1">
    <location>
        <begin position="53"/>
        <end position="150"/>
    </location>
</feature>
<gene>
    <name evidence="2" type="ORF">SAMN04487944_11615</name>
</gene>
<evidence type="ECO:0000259" key="1">
    <source>
        <dbReference type="PROSITE" id="PS50930"/>
    </source>
</evidence>
<dbReference type="SMART" id="SM00850">
    <property type="entry name" value="LytTR"/>
    <property type="match status" value="1"/>
</dbReference>
<dbReference type="Pfam" id="PF04397">
    <property type="entry name" value="LytTR"/>
    <property type="match status" value="1"/>
</dbReference>
<sequence length="150" mass="17267">MKIKLDISNERYEEIKSALEERGIEIDDTADLVLSETNSFIDNLTVREKGTNARIILPVEDIVCIESFGHTVEVQTQESQYQATDRLYRIVSLLDPTEFLRISNSVVIARNKVKRIKPTLSSKFILTMSNGKSVDVTRTYYHIFKEYFGI</sequence>
<dbReference type="PANTHER" id="PTHR37299:SF1">
    <property type="entry name" value="STAGE 0 SPORULATION PROTEIN A HOMOLOG"/>
    <property type="match status" value="1"/>
</dbReference>
<dbReference type="STRING" id="531814.SAMN04487944_11615"/>
<dbReference type="RefSeq" id="WP_089742438.1">
    <property type="nucleotide sequence ID" value="NZ_FOGL01000016.1"/>
</dbReference>
<dbReference type="PROSITE" id="PS50930">
    <property type="entry name" value="HTH_LYTTR"/>
    <property type="match status" value="1"/>
</dbReference>
<accession>A0A1H9U5I4</accession>
<dbReference type="PANTHER" id="PTHR37299">
    <property type="entry name" value="TRANSCRIPTIONAL REGULATOR-RELATED"/>
    <property type="match status" value="1"/>
</dbReference>
<proteinExistence type="predicted"/>
<dbReference type="InterPro" id="IPR007492">
    <property type="entry name" value="LytTR_DNA-bd_dom"/>
</dbReference>
<dbReference type="EMBL" id="FOGL01000016">
    <property type="protein sequence ID" value="SES04498.1"/>
    <property type="molecule type" value="Genomic_DNA"/>
</dbReference>